<evidence type="ECO:0000313" key="2">
    <source>
        <dbReference type="Proteomes" id="UP000623172"/>
    </source>
</evidence>
<reference evidence="1" key="1">
    <citation type="submission" date="2020-08" db="EMBL/GenBank/DDBJ databases">
        <title>Genome public.</title>
        <authorList>
            <person name="Liu C."/>
            <person name="Sun Q."/>
        </authorList>
    </citation>
    <scope>NUCLEOTIDE SEQUENCE</scope>
    <source>
        <strain evidence="1">NSJ-53</strain>
    </source>
</reference>
<dbReference type="InterPro" id="IPR025619">
    <property type="entry name" value="YlzJ"/>
</dbReference>
<proteinExistence type="predicted"/>
<organism evidence="1 2">
    <name type="scientific">Gehongia tenuis</name>
    <dbReference type="NCBI Taxonomy" id="2763655"/>
    <lineage>
        <taxon>Bacteria</taxon>
        <taxon>Bacillati</taxon>
        <taxon>Bacillota</taxon>
        <taxon>Clostridia</taxon>
        <taxon>Christensenellales</taxon>
        <taxon>Christensenellaceae</taxon>
        <taxon>Gehongia</taxon>
    </lineage>
</organism>
<dbReference type="EMBL" id="JACRSR010000001">
    <property type="protein sequence ID" value="MBC8531125.1"/>
    <property type="molecule type" value="Genomic_DNA"/>
</dbReference>
<keyword evidence="2" id="KW-1185">Reference proteome</keyword>
<dbReference type="AlphaFoldDB" id="A0A926HPW5"/>
<protein>
    <submittedName>
        <fullName evidence="1">YlzJ-like family protein</fullName>
    </submittedName>
</protein>
<sequence length="71" mass="7911">MILHTIVPMEEVLKGMDKLSAENLEEVCYHGVSMVVEPVGRGRGRIVRLLSADPARYLDAELSPGSIIRYE</sequence>
<dbReference type="Pfam" id="PF14035">
    <property type="entry name" value="YlzJ"/>
    <property type="match status" value="1"/>
</dbReference>
<accession>A0A926HPW5</accession>
<dbReference type="RefSeq" id="WP_249315189.1">
    <property type="nucleotide sequence ID" value="NZ_JACRSR010000001.1"/>
</dbReference>
<evidence type="ECO:0000313" key="1">
    <source>
        <dbReference type="EMBL" id="MBC8531125.1"/>
    </source>
</evidence>
<gene>
    <name evidence="1" type="ORF">H8696_04595</name>
</gene>
<name>A0A926HPW5_9FIRM</name>
<dbReference type="Proteomes" id="UP000623172">
    <property type="component" value="Unassembled WGS sequence"/>
</dbReference>
<comment type="caution">
    <text evidence="1">The sequence shown here is derived from an EMBL/GenBank/DDBJ whole genome shotgun (WGS) entry which is preliminary data.</text>
</comment>